<keyword evidence="3" id="KW-1185">Reference proteome</keyword>
<protein>
    <recommendedName>
        <fullName evidence="4">Glycosyltransferase RgtA/B/C/D-like domain-containing protein</fullName>
    </recommendedName>
</protein>
<organism evidence="2 3">
    <name type="scientific">Sneathiella sedimenti</name>
    <dbReference type="NCBI Taxonomy" id="2816034"/>
    <lineage>
        <taxon>Bacteria</taxon>
        <taxon>Pseudomonadati</taxon>
        <taxon>Pseudomonadota</taxon>
        <taxon>Alphaproteobacteria</taxon>
        <taxon>Sneathiellales</taxon>
        <taxon>Sneathiellaceae</taxon>
        <taxon>Sneathiella</taxon>
    </lineage>
</organism>
<feature type="transmembrane region" description="Helical" evidence="1">
    <location>
        <begin position="277"/>
        <end position="296"/>
    </location>
</feature>
<keyword evidence="1" id="KW-0472">Membrane</keyword>
<feature type="transmembrane region" description="Helical" evidence="1">
    <location>
        <begin position="440"/>
        <end position="456"/>
    </location>
</feature>
<evidence type="ECO:0008006" key="4">
    <source>
        <dbReference type="Google" id="ProtNLM"/>
    </source>
</evidence>
<evidence type="ECO:0000313" key="2">
    <source>
        <dbReference type="EMBL" id="MBO0333829.1"/>
    </source>
</evidence>
<dbReference type="EMBL" id="JAFLNC010000003">
    <property type="protein sequence ID" value="MBO0333829.1"/>
    <property type="molecule type" value="Genomic_DNA"/>
</dbReference>
<feature type="transmembrane region" description="Helical" evidence="1">
    <location>
        <begin position="377"/>
        <end position="395"/>
    </location>
</feature>
<feature type="transmembrane region" description="Helical" evidence="1">
    <location>
        <begin position="135"/>
        <end position="158"/>
    </location>
</feature>
<keyword evidence="1" id="KW-1133">Transmembrane helix</keyword>
<evidence type="ECO:0000256" key="1">
    <source>
        <dbReference type="SAM" id="Phobius"/>
    </source>
</evidence>
<feature type="transmembrane region" description="Helical" evidence="1">
    <location>
        <begin position="31"/>
        <end position="51"/>
    </location>
</feature>
<reference evidence="2 3" key="1">
    <citation type="submission" date="2021-03" db="EMBL/GenBank/DDBJ databases">
        <title>Sneathiella sp. CAU 1612 isolated from Kang Won-do.</title>
        <authorList>
            <person name="Kim W."/>
        </authorList>
    </citation>
    <scope>NUCLEOTIDE SEQUENCE [LARGE SCALE GENOMIC DNA]</scope>
    <source>
        <strain evidence="2 3">CAU 1612</strain>
    </source>
</reference>
<feature type="transmembrane region" description="Helical" evidence="1">
    <location>
        <begin position="468"/>
        <end position="488"/>
    </location>
</feature>
<proteinExistence type="predicted"/>
<sequence>MTRFANVGSSAIFLFLSILLIISRIPVTNTLHPAIFLGLATFLIFVIFRIVGGHKTSLMALTAVVSFWVVIAIWAIATQFLYDAGHDGHSYHLTAIWDLARGWSPFLSSHDNIWVDSYPSGYWVLQSYLVSTTGLLLSGKSLTVGLTAAVALLAYGFFQDHISDRLSRLKMFWGLLFALVIVANPVVLTQIMTHYIDGSLYLLGSALALFLLSDTYSDNRLARWSAIGCIILMVNTKTASLYYVPMIVFASFMAGWVLKNVAISHVQFIFNWIKRRGIPFGLAFVIGITIIGYKPYVTNVMDHGELLYPSVDKIMATNIPNNLESLSIPVKFFYGIFSRTEDSVWPVLVTAPVHLKIPGTFQLSEFKALDFDTRRGGFGPFFSLALILAIALYALTRFTRARGDDDRERSKGDVLALFALILILASVFFPESWWARYVPFTWLGVLLVTISTLFFGERKTRSLTSAILMSIIALCFFGNIASAILGSLRQSWHTYQRTAVIENMKNYPIIELTLIHDPRVIKDHQSTAITYSDKTWATLLRERGIESKMTSEFHKDDCEMSGFFDGNILWCAKAPQNE</sequence>
<gene>
    <name evidence="2" type="ORF">J0X12_09400</name>
</gene>
<dbReference type="RefSeq" id="WP_207044763.1">
    <property type="nucleotide sequence ID" value="NZ_JAFLNC010000003.1"/>
</dbReference>
<feature type="transmembrane region" description="Helical" evidence="1">
    <location>
        <begin position="170"/>
        <end position="188"/>
    </location>
</feature>
<feature type="transmembrane region" description="Helical" evidence="1">
    <location>
        <begin position="58"/>
        <end position="82"/>
    </location>
</feature>
<feature type="transmembrane region" description="Helical" evidence="1">
    <location>
        <begin position="7"/>
        <end position="25"/>
    </location>
</feature>
<feature type="transmembrane region" description="Helical" evidence="1">
    <location>
        <begin position="249"/>
        <end position="270"/>
    </location>
</feature>
<comment type="caution">
    <text evidence="2">The sequence shown here is derived from an EMBL/GenBank/DDBJ whole genome shotgun (WGS) entry which is preliminary data.</text>
</comment>
<keyword evidence="1" id="KW-0812">Transmembrane</keyword>
<evidence type="ECO:0000313" key="3">
    <source>
        <dbReference type="Proteomes" id="UP000664761"/>
    </source>
</evidence>
<accession>A0ABS3F5M7</accession>
<dbReference type="Proteomes" id="UP000664761">
    <property type="component" value="Unassembled WGS sequence"/>
</dbReference>
<name>A0ABS3F5M7_9PROT</name>
<feature type="transmembrane region" description="Helical" evidence="1">
    <location>
        <begin position="415"/>
        <end position="434"/>
    </location>
</feature>